<reference evidence="3 4" key="1">
    <citation type="submission" date="2019-10" db="EMBL/GenBank/DDBJ databases">
        <title>Genome sequence of Luteimicrobium xylanilyticum HY-24.</title>
        <authorList>
            <person name="Kim D.Y."/>
            <person name="Park H.-Y."/>
        </authorList>
    </citation>
    <scope>NUCLEOTIDE SEQUENCE [LARGE SCALE GENOMIC DNA]</scope>
    <source>
        <strain evidence="3 4">HY-24</strain>
    </source>
</reference>
<dbReference type="EMBL" id="CP045529">
    <property type="protein sequence ID" value="QFU98477.1"/>
    <property type="molecule type" value="Genomic_DNA"/>
</dbReference>
<protein>
    <submittedName>
        <fullName evidence="3">Thioredoxin-like protein</fullName>
    </submittedName>
</protein>
<dbReference type="OrthoDB" id="9790390at2"/>
<feature type="domain" description="Thioredoxin" evidence="2">
    <location>
        <begin position="1"/>
        <end position="105"/>
    </location>
</feature>
<keyword evidence="4" id="KW-1185">Reference proteome</keyword>
<evidence type="ECO:0000313" key="4">
    <source>
        <dbReference type="Proteomes" id="UP000326702"/>
    </source>
</evidence>
<dbReference type="InterPro" id="IPR017937">
    <property type="entry name" value="Thioredoxin_CS"/>
</dbReference>
<dbReference type="PROSITE" id="PS00194">
    <property type="entry name" value="THIOREDOXIN_1"/>
    <property type="match status" value="1"/>
</dbReference>
<evidence type="ECO:0000259" key="2">
    <source>
        <dbReference type="PROSITE" id="PS51352"/>
    </source>
</evidence>
<proteinExistence type="predicted"/>
<accession>A0A5P9QAM3</accession>
<keyword evidence="1" id="KW-1015">Disulfide bond</keyword>
<name>A0A5P9QAM3_9MICO</name>
<dbReference type="PRINTS" id="PR00421">
    <property type="entry name" value="THIOREDOXIN"/>
</dbReference>
<dbReference type="AlphaFoldDB" id="A0A5P9QAM3"/>
<dbReference type="Gene3D" id="3.40.30.10">
    <property type="entry name" value="Glutaredoxin"/>
    <property type="match status" value="1"/>
</dbReference>
<dbReference type="SUPFAM" id="SSF52833">
    <property type="entry name" value="Thioredoxin-like"/>
    <property type="match status" value="1"/>
</dbReference>
<dbReference type="Pfam" id="PF00085">
    <property type="entry name" value="Thioredoxin"/>
    <property type="match status" value="1"/>
</dbReference>
<evidence type="ECO:0000256" key="1">
    <source>
        <dbReference type="ARBA" id="ARBA00023157"/>
    </source>
</evidence>
<dbReference type="InterPro" id="IPR036249">
    <property type="entry name" value="Thioredoxin-like_sf"/>
</dbReference>
<dbReference type="CDD" id="cd02947">
    <property type="entry name" value="TRX_family"/>
    <property type="match status" value="1"/>
</dbReference>
<dbReference type="PANTHER" id="PTHR46115">
    <property type="entry name" value="THIOREDOXIN-LIKE PROTEIN 1"/>
    <property type="match status" value="1"/>
</dbReference>
<dbReference type="InterPro" id="IPR013766">
    <property type="entry name" value="Thioredoxin_domain"/>
</dbReference>
<gene>
    <name evidence="3" type="ORF">KDY119_01993</name>
</gene>
<sequence length="128" mass="13602">MATIAITTANLEEQLAKRGLLLLDFWADWCGPCKAFAPVYEALSEERPDVIFGKVDTEAEPGLAAAAGIHAIPTLAAFKDGTLVFFQAGALPRPALTDVVEQLSALDADQVRAAAKAHPDHAPHLMPE</sequence>
<evidence type="ECO:0000313" key="3">
    <source>
        <dbReference type="EMBL" id="QFU98477.1"/>
    </source>
</evidence>
<dbReference type="KEGG" id="lxl:KDY119_01993"/>
<dbReference type="Proteomes" id="UP000326702">
    <property type="component" value="Chromosome"/>
</dbReference>
<dbReference type="PROSITE" id="PS51352">
    <property type="entry name" value="THIOREDOXIN_2"/>
    <property type="match status" value="1"/>
</dbReference>
<organism evidence="3 4">
    <name type="scientific">Luteimicrobium xylanilyticum</name>
    <dbReference type="NCBI Taxonomy" id="1133546"/>
    <lineage>
        <taxon>Bacteria</taxon>
        <taxon>Bacillati</taxon>
        <taxon>Actinomycetota</taxon>
        <taxon>Actinomycetes</taxon>
        <taxon>Micrococcales</taxon>
        <taxon>Luteimicrobium</taxon>
    </lineage>
</organism>
<dbReference type="RefSeq" id="WP_036950826.1">
    <property type="nucleotide sequence ID" value="NZ_BAABIH010000002.1"/>
</dbReference>